<dbReference type="Gene3D" id="3.40.50.1000">
    <property type="entry name" value="HAD superfamily/HAD-like"/>
    <property type="match status" value="1"/>
</dbReference>
<dbReference type="GO" id="GO:0005829">
    <property type="term" value="C:cytosol"/>
    <property type="evidence" value="ECO:0007669"/>
    <property type="project" value="TreeGrafter"/>
</dbReference>
<name>A0A543BCD0_9MICO</name>
<dbReference type="OrthoDB" id="3180855at2"/>
<dbReference type="PANTHER" id="PTHR10000">
    <property type="entry name" value="PHOSPHOSERINE PHOSPHATASE"/>
    <property type="match status" value="1"/>
</dbReference>
<dbReference type="Proteomes" id="UP000317209">
    <property type="component" value="Unassembled WGS sequence"/>
</dbReference>
<dbReference type="InterPro" id="IPR023214">
    <property type="entry name" value="HAD_sf"/>
</dbReference>
<dbReference type="Gene3D" id="3.30.1240.10">
    <property type="match status" value="1"/>
</dbReference>
<gene>
    <name evidence="1" type="ORF">FB560_3957</name>
</gene>
<reference evidence="1 2" key="1">
    <citation type="submission" date="2019-06" db="EMBL/GenBank/DDBJ databases">
        <title>Sequencing the genomes of 1000 actinobacteria strains.</title>
        <authorList>
            <person name="Klenk H.-P."/>
        </authorList>
    </citation>
    <scope>NUCLEOTIDE SEQUENCE [LARGE SCALE GENOMIC DNA]</scope>
    <source>
        <strain evidence="1 2">DSM 20169</strain>
    </source>
</reference>
<proteinExistence type="predicted"/>
<dbReference type="SUPFAM" id="SSF56784">
    <property type="entry name" value="HAD-like"/>
    <property type="match status" value="1"/>
</dbReference>
<dbReference type="GO" id="GO:0000287">
    <property type="term" value="F:magnesium ion binding"/>
    <property type="evidence" value="ECO:0007669"/>
    <property type="project" value="TreeGrafter"/>
</dbReference>
<dbReference type="PROSITE" id="PS01228">
    <property type="entry name" value="COF_1"/>
    <property type="match status" value="1"/>
</dbReference>
<keyword evidence="2" id="KW-1185">Reference proteome</keyword>
<dbReference type="PANTHER" id="PTHR10000:SF8">
    <property type="entry name" value="HAD SUPERFAMILY HYDROLASE-LIKE, TYPE 3"/>
    <property type="match status" value="1"/>
</dbReference>
<dbReference type="RefSeq" id="WP_141874385.1">
    <property type="nucleotide sequence ID" value="NZ_VFOX01000002.1"/>
</dbReference>
<protein>
    <submittedName>
        <fullName evidence="1">Cof subfamily protein (Haloacid dehalogenase superfamily)</fullName>
    </submittedName>
</protein>
<sequence>MTAPWLVGLDVDGTILLQDETMSPGVPEAVARVRDAGHEVTIATGRSWMATRRYVEELGLTAEYVVCSNGAVTMRRVGDDWERWNVETFDPTPVLALLRDRLPEARYMVELASGQRLYTEQLDDWTLDGGRRVSFDELAAEPVSRVVVVSPGHDEEDFHRLVADAGLNEVSYAIGWTAWLDIAPQGVDKGTALEQVRVELGLAEDRVLVAGDGRNDIGMFGWARALGGRAVAMGQAPDVVKDAATEVTGDVADGGLAVALDTLPARAQVSAGE</sequence>
<dbReference type="InterPro" id="IPR036412">
    <property type="entry name" value="HAD-like_sf"/>
</dbReference>
<dbReference type="GO" id="GO:0016791">
    <property type="term" value="F:phosphatase activity"/>
    <property type="evidence" value="ECO:0007669"/>
    <property type="project" value="TreeGrafter"/>
</dbReference>
<evidence type="ECO:0000313" key="1">
    <source>
        <dbReference type="EMBL" id="TQL82468.1"/>
    </source>
</evidence>
<organism evidence="1 2">
    <name type="scientific">Microbacterium saperdae</name>
    <dbReference type="NCBI Taxonomy" id="69368"/>
    <lineage>
        <taxon>Bacteria</taxon>
        <taxon>Bacillati</taxon>
        <taxon>Actinomycetota</taxon>
        <taxon>Actinomycetes</taxon>
        <taxon>Micrococcales</taxon>
        <taxon>Microbacteriaceae</taxon>
        <taxon>Microbacterium</taxon>
    </lineage>
</organism>
<dbReference type="Pfam" id="PF08282">
    <property type="entry name" value="Hydrolase_3"/>
    <property type="match status" value="1"/>
</dbReference>
<comment type="caution">
    <text evidence="1">The sequence shown here is derived from an EMBL/GenBank/DDBJ whole genome shotgun (WGS) entry which is preliminary data.</text>
</comment>
<evidence type="ECO:0000313" key="2">
    <source>
        <dbReference type="Proteomes" id="UP000317209"/>
    </source>
</evidence>
<dbReference type="EMBL" id="VFOX01000002">
    <property type="protein sequence ID" value="TQL82468.1"/>
    <property type="molecule type" value="Genomic_DNA"/>
</dbReference>
<dbReference type="AlphaFoldDB" id="A0A543BCD0"/>
<accession>A0A543BCD0</accession>